<feature type="domain" description="HpcH/HpaI aldolase/citrate lyase" evidence="4">
    <location>
        <begin position="15"/>
        <end position="210"/>
    </location>
</feature>
<keyword evidence="2" id="KW-0479">Metal-binding</keyword>
<dbReference type="InterPro" id="IPR015813">
    <property type="entry name" value="Pyrv/PenolPyrv_kinase-like_dom"/>
</dbReference>
<dbReference type="GO" id="GO:0005737">
    <property type="term" value="C:cytoplasm"/>
    <property type="evidence" value="ECO:0007669"/>
    <property type="project" value="TreeGrafter"/>
</dbReference>
<keyword evidence="6" id="KW-1185">Reference proteome</keyword>
<dbReference type="RefSeq" id="XP_007751268.1">
    <property type="nucleotide sequence ID" value="XM_007753078.1"/>
</dbReference>
<dbReference type="PANTHER" id="PTHR30502">
    <property type="entry name" value="2-KETO-3-DEOXY-L-RHAMNONATE ALDOLASE"/>
    <property type="match status" value="1"/>
</dbReference>
<dbReference type="eggNOG" id="ENOG502SJMS">
    <property type="taxonomic scope" value="Eukaryota"/>
</dbReference>
<keyword evidence="3" id="KW-0456">Lyase</keyword>
<dbReference type="HOGENOM" id="CLU_059964_2_1_1"/>
<evidence type="ECO:0000256" key="2">
    <source>
        <dbReference type="ARBA" id="ARBA00022723"/>
    </source>
</evidence>
<dbReference type="InterPro" id="IPR040442">
    <property type="entry name" value="Pyrv_kinase-like_dom_sf"/>
</dbReference>
<dbReference type="SUPFAM" id="SSF51621">
    <property type="entry name" value="Phosphoenolpyruvate/pyruvate domain"/>
    <property type="match status" value="1"/>
</dbReference>
<name>W9WGT2_9EURO</name>
<comment type="caution">
    <text evidence="5">The sequence shown here is derived from an EMBL/GenBank/DDBJ whole genome shotgun (WGS) entry which is preliminary data.</text>
</comment>
<dbReference type="PANTHER" id="PTHR30502:SF0">
    <property type="entry name" value="PHOSPHOENOLPYRUVATE CARBOXYLASE FAMILY PROTEIN"/>
    <property type="match status" value="1"/>
</dbReference>
<accession>W9WGT2</accession>
<dbReference type="STRING" id="1182543.W9WGT2"/>
<comment type="similarity">
    <text evidence="1">Belongs to the HpcH/HpaI aldolase family.</text>
</comment>
<protein>
    <recommendedName>
        <fullName evidence="4">HpcH/HpaI aldolase/citrate lyase domain-containing protein</fullName>
    </recommendedName>
</protein>
<dbReference type="Gene3D" id="3.20.20.60">
    <property type="entry name" value="Phosphoenolpyruvate-binding domains"/>
    <property type="match status" value="1"/>
</dbReference>
<evidence type="ECO:0000256" key="3">
    <source>
        <dbReference type="ARBA" id="ARBA00023239"/>
    </source>
</evidence>
<gene>
    <name evidence="5" type="ORF">A1O5_12509</name>
</gene>
<evidence type="ECO:0000259" key="4">
    <source>
        <dbReference type="Pfam" id="PF03328"/>
    </source>
</evidence>
<dbReference type="OrthoDB" id="1621678at2759"/>
<organism evidence="5 6">
    <name type="scientific">Cladophialophora psammophila CBS 110553</name>
    <dbReference type="NCBI Taxonomy" id="1182543"/>
    <lineage>
        <taxon>Eukaryota</taxon>
        <taxon>Fungi</taxon>
        <taxon>Dikarya</taxon>
        <taxon>Ascomycota</taxon>
        <taxon>Pezizomycotina</taxon>
        <taxon>Eurotiomycetes</taxon>
        <taxon>Chaetothyriomycetidae</taxon>
        <taxon>Chaetothyriales</taxon>
        <taxon>Herpotrichiellaceae</taxon>
        <taxon>Cladophialophora</taxon>
    </lineage>
</organism>
<sequence length="261" mass="27899">MPSFRSSLQTNPCLIGTFVSFNDPYSAQILAQGGFDWLMIDMEHSPLSAQEITAMVHSTVAASAGNCSPIVRIPSHGVEWIKWALDSGASGIIVPMVNTKQEVDAIIKRALYPPAGQRSYGPFRTPFAEIPAPPDVADYKRKRSPHVMILPMIESKEAVENAEDIIRTDGVDGIFIGPVDLRHSLGFEGAAGKEPEYVTALQKVLQIGKKLAKPIGILGSPDSIPCLVNMGFSFIMLPGGDAGILAEAASALLKASKKSIS</sequence>
<proteinExistence type="inferred from homology"/>
<dbReference type="Proteomes" id="UP000019471">
    <property type="component" value="Unassembled WGS sequence"/>
</dbReference>
<dbReference type="GeneID" id="19197195"/>
<dbReference type="GO" id="GO:0016832">
    <property type="term" value="F:aldehyde-lyase activity"/>
    <property type="evidence" value="ECO:0007669"/>
    <property type="project" value="TreeGrafter"/>
</dbReference>
<dbReference type="AlphaFoldDB" id="W9WGT2"/>
<evidence type="ECO:0000256" key="1">
    <source>
        <dbReference type="ARBA" id="ARBA00005568"/>
    </source>
</evidence>
<dbReference type="InterPro" id="IPR050251">
    <property type="entry name" value="HpcH-HpaI_aldolase"/>
</dbReference>
<dbReference type="Pfam" id="PF03328">
    <property type="entry name" value="HpcH_HpaI"/>
    <property type="match status" value="1"/>
</dbReference>
<evidence type="ECO:0000313" key="6">
    <source>
        <dbReference type="Proteomes" id="UP000019471"/>
    </source>
</evidence>
<dbReference type="InterPro" id="IPR005000">
    <property type="entry name" value="Aldolase/citrate-lyase_domain"/>
</dbReference>
<dbReference type="EMBL" id="AMGX01000034">
    <property type="protein sequence ID" value="EXJ57719.1"/>
    <property type="molecule type" value="Genomic_DNA"/>
</dbReference>
<evidence type="ECO:0000313" key="5">
    <source>
        <dbReference type="EMBL" id="EXJ57719.1"/>
    </source>
</evidence>
<dbReference type="GO" id="GO:0046872">
    <property type="term" value="F:metal ion binding"/>
    <property type="evidence" value="ECO:0007669"/>
    <property type="project" value="UniProtKB-KW"/>
</dbReference>
<reference evidence="5 6" key="1">
    <citation type="submission" date="2013-03" db="EMBL/GenBank/DDBJ databases">
        <title>The Genome Sequence of Cladophialophora psammophila CBS 110553.</title>
        <authorList>
            <consortium name="The Broad Institute Genomics Platform"/>
            <person name="Cuomo C."/>
            <person name="de Hoog S."/>
            <person name="Gorbushina A."/>
            <person name="Walker B."/>
            <person name="Young S.K."/>
            <person name="Zeng Q."/>
            <person name="Gargeya S."/>
            <person name="Fitzgerald M."/>
            <person name="Haas B."/>
            <person name="Abouelleil A."/>
            <person name="Allen A.W."/>
            <person name="Alvarado L."/>
            <person name="Arachchi H.M."/>
            <person name="Berlin A.M."/>
            <person name="Chapman S.B."/>
            <person name="Gainer-Dewar J."/>
            <person name="Goldberg J."/>
            <person name="Griggs A."/>
            <person name="Gujja S."/>
            <person name="Hansen M."/>
            <person name="Howarth C."/>
            <person name="Imamovic A."/>
            <person name="Ireland A."/>
            <person name="Larimer J."/>
            <person name="McCowan C."/>
            <person name="Murphy C."/>
            <person name="Pearson M."/>
            <person name="Poon T.W."/>
            <person name="Priest M."/>
            <person name="Roberts A."/>
            <person name="Saif S."/>
            <person name="Shea T."/>
            <person name="Sisk P."/>
            <person name="Sykes S."/>
            <person name="Wortman J."/>
            <person name="Nusbaum C."/>
            <person name="Birren B."/>
        </authorList>
    </citation>
    <scope>NUCLEOTIDE SEQUENCE [LARGE SCALE GENOMIC DNA]</scope>
    <source>
        <strain evidence="5 6">CBS 110553</strain>
    </source>
</reference>